<proteinExistence type="predicted"/>
<gene>
    <name evidence="1" type="ORF">CEXT_614231</name>
</gene>
<dbReference type="EMBL" id="BPLR01017125">
    <property type="protein sequence ID" value="GIY88931.1"/>
    <property type="molecule type" value="Genomic_DNA"/>
</dbReference>
<organism evidence="1 2">
    <name type="scientific">Caerostris extrusa</name>
    <name type="common">Bark spider</name>
    <name type="synonym">Caerostris bankana</name>
    <dbReference type="NCBI Taxonomy" id="172846"/>
    <lineage>
        <taxon>Eukaryota</taxon>
        <taxon>Metazoa</taxon>
        <taxon>Ecdysozoa</taxon>
        <taxon>Arthropoda</taxon>
        <taxon>Chelicerata</taxon>
        <taxon>Arachnida</taxon>
        <taxon>Araneae</taxon>
        <taxon>Araneomorphae</taxon>
        <taxon>Entelegynae</taxon>
        <taxon>Araneoidea</taxon>
        <taxon>Araneidae</taxon>
        <taxon>Caerostris</taxon>
    </lineage>
</organism>
<sequence>MVPLFINEAVRDVFISGYLLTIEKVRDLARQIVQRYMIKGFQTSRSCRWYEKLNGSLTFRKHFVEHQIRAEFPFPTGSLKRYKIFETTSIIRVHRSSKYFPIHHQFQAFPDFQIYFRIPHRQSTSPFTINSRHFRTRDIFPHPSKYGQWGTIGNNRRAPGIIILRFEDDHPTTDLRNWEREGVEGRCSSVHRIDRSEIPHSNLSHKLPENELAREVADFQELMECLMVLSGGLHGY</sequence>
<evidence type="ECO:0000313" key="1">
    <source>
        <dbReference type="EMBL" id="GIY88931.1"/>
    </source>
</evidence>
<name>A0AAV4X267_CAEEX</name>
<evidence type="ECO:0000313" key="2">
    <source>
        <dbReference type="Proteomes" id="UP001054945"/>
    </source>
</evidence>
<dbReference type="Proteomes" id="UP001054945">
    <property type="component" value="Unassembled WGS sequence"/>
</dbReference>
<keyword evidence="2" id="KW-1185">Reference proteome</keyword>
<accession>A0AAV4X267</accession>
<dbReference type="AlphaFoldDB" id="A0AAV4X267"/>
<protein>
    <submittedName>
        <fullName evidence="1">Uncharacterized protein</fullName>
    </submittedName>
</protein>
<reference evidence="1 2" key="1">
    <citation type="submission" date="2021-06" db="EMBL/GenBank/DDBJ databases">
        <title>Caerostris extrusa draft genome.</title>
        <authorList>
            <person name="Kono N."/>
            <person name="Arakawa K."/>
        </authorList>
    </citation>
    <scope>NUCLEOTIDE SEQUENCE [LARGE SCALE GENOMIC DNA]</scope>
</reference>
<comment type="caution">
    <text evidence="1">The sequence shown here is derived from an EMBL/GenBank/DDBJ whole genome shotgun (WGS) entry which is preliminary data.</text>
</comment>